<gene>
    <name evidence="1" type="ORF">SSLN_LOCUS7209</name>
</gene>
<dbReference type="WBParaSite" id="SSLN_0000745101-mRNA-1">
    <property type="protein sequence ID" value="SSLN_0000745101-mRNA-1"/>
    <property type="gene ID" value="SSLN_0000745101"/>
</dbReference>
<name>A0A183SSL1_SCHSO</name>
<organism evidence="3">
    <name type="scientific">Schistocephalus solidus</name>
    <name type="common">Tapeworm</name>
    <dbReference type="NCBI Taxonomy" id="70667"/>
    <lineage>
        <taxon>Eukaryota</taxon>
        <taxon>Metazoa</taxon>
        <taxon>Spiralia</taxon>
        <taxon>Lophotrochozoa</taxon>
        <taxon>Platyhelminthes</taxon>
        <taxon>Cestoda</taxon>
        <taxon>Eucestoda</taxon>
        <taxon>Diphyllobothriidea</taxon>
        <taxon>Diphyllobothriidae</taxon>
        <taxon>Schistocephalus</taxon>
    </lineage>
</organism>
<dbReference type="EMBL" id="UYSU01034037">
    <property type="protein sequence ID" value="VDL93594.1"/>
    <property type="molecule type" value="Genomic_DNA"/>
</dbReference>
<dbReference type="Proteomes" id="UP000275846">
    <property type="component" value="Unassembled WGS sequence"/>
</dbReference>
<evidence type="ECO:0000313" key="1">
    <source>
        <dbReference type="EMBL" id="VDL93594.1"/>
    </source>
</evidence>
<dbReference type="AlphaFoldDB" id="A0A183SSL1"/>
<evidence type="ECO:0000313" key="2">
    <source>
        <dbReference type="Proteomes" id="UP000275846"/>
    </source>
</evidence>
<proteinExistence type="predicted"/>
<reference evidence="1 2" key="2">
    <citation type="submission" date="2018-11" db="EMBL/GenBank/DDBJ databases">
        <authorList>
            <consortium name="Pathogen Informatics"/>
        </authorList>
    </citation>
    <scope>NUCLEOTIDE SEQUENCE [LARGE SCALE GENOMIC DNA]</scope>
    <source>
        <strain evidence="1 2">NST_G2</strain>
    </source>
</reference>
<evidence type="ECO:0000313" key="3">
    <source>
        <dbReference type="WBParaSite" id="SSLN_0000745101-mRNA-1"/>
    </source>
</evidence>
<protein>
    <submittedName>
        <fullName evidence="1 3">Uncharacterized protein</fullName>
    </submittedName>
</protein>
<sequence length="342" mass="38691">MKIGNNATVEKRWYQLRNAIRSTALEVFERTRRQHQDWFDDNDNYLSNLLAEKYGLHKVYMDLRSDTTKAACIRYHRLGQQRLREWWDVWMVRKAEEIQGYADRNEMENFFKAIKAIYSPCIKGTAPLPRSDGTTLAKQISTFKIMKIKATIIFAANEDTEKSQLVVSCLLHRKANIGDDSVEIFLESQYLVTFEDNKSLIYIRSPAFRLVVHEDQRLRVEKLAKPLACSTPDIDVAVDNVCAGMPSFEEFTCLFGASHGDHFSSLPIEAVVAINGVRKHERQGIASADGQFVFVYAGPESSAGMAYGNSRIAMETIETCSSGTTSVSRCLALPMAYQALQT</sequence>
<keyword evidence="2" id="KW-1185">Reference proteome</keyword>
<accession>A0A183SSL1</accession>
<dbReference type="STRING" id="70667.A0A183SSL1"/>
<reference evidence="3" key="1">
    <citation type="submission" date="2016-06" db="UniProtKB">
        <authorList>
            <consortium name="WormBaseParasite"/>
        </authorList>
    </citation>
    <scope>IDENTIFICATION</scope>
</reference>